<evidence type="ECO:0000256" key="1">
    <source>
        <dbReference type="SAM" id="MobiDB-lite"/>
    </source>
</evidence>
<organism evidence="2 3">
    <name type="scientific">Prunus yedoensis var. nudiflora</name>
    <dbReference type="NCBI Taxonomy" id="2094558"/>
    <lineage>
        <taxon>Eukaryota</taxon>
        <taxon>Viridiplantae</taxon>
        <taxon>Streptophyta</taxon>
        <taxon>Embryophyta</taxon>
        <taxon>Tracheophyta</taxon>
        <taxon>Spermatophyta</taxon>
        <taxon>Magnoliopsida</taxon>
        <taxon>eudicotyledons</taxon>
        <taxon>Gunneridae</taxon>
        <taxon>Pentapetalae</taxon>
        <taxon>rosids</taxon>
        <taxon>fabids</taxon>
        <taxon>Rosales</taxon>
        <taxon>Rosaceae</taxon>
        <taxon>Amygdaloideae</taxon>
        <taxon>Amygdaleae</taxon>
        <taxon>Prunus</taxon>
    </lineage>
</organism>
<proteinExistence type="predicted"/>
<gene>
    <name evidence="2" type="ORF">Pyn_10465</name>
</gene>
<accession>A0A314ZTM9</accession>
<dbReference type="Proteomes" id="UP000250321">
    <property type="component" value="Unassembled WGS sequence"/>
</dbReference>
<protein>
    <submittedName>
        <fullName evidence="2">Uncharacterized protein</fullName>
    </submittedName>
</protein>
<dbReference type="AlphaFoldDB" id="A0A314ZTM9"/>
<name>A0A314ZTM9_PRUYE</name>
<keyword evidence="3" id="KW-1185">Reference proteome</keyword>
<sequence length="121" mass="12871">MAKSDEGKKMDMPAGSKSGILPYAPISHGPLNAFAGNLFPHHVLKLPAVLHTWTPLLLFVAFVFTQVLSPEAPKRPGTTISRSINGPHDNLLPSIPQPTQASPGHSSDLGPLKLVVRLGVK</sequence>
<feature type="region of interest" description="Disordered" evidence="1">
    <location>
        <begin position="71"/>
        <end position="108"/>
    </location>
</feature>
<reference evidence="2 3" key="1">
    <citation type="submission" date="2018-02" db="EMBL/GenBank/DDBJ databases">
        <title>Draft genome of wild Prunus yedoensis var. nudiflora.</title>
        <authorList>
            <person name="Baek S."/>
            <person name="Kim J.-H."/>
            <person name="Choi K."/>
            <person name="Kim G.-B."/>
            <person name="Cho A."/>
            <person name="Jang H."/>
            <person name="Shin C.-H."/>
            <person name="Yu H.-J."/>
            <person name="Mun J.-H."/>
        </authorList>
    </citation>
    <scope>NUCLEOTIDE SEQUENCE [LARGE SCALE GENOMIC DNA]</scope>
    <source>
        <strain evidence="3">cv. Jeju island</strain>
        <tissue evidence="2">Leaf</tissue>
    </source>
</reference>
<comment type="caution">
    <text evidence="2">The sequence shown here is derived from an EMBL/GenBank/DDBJ whole genome shotgun (WGS) entry which is preliminary data.</text>
</comment>
<evidence type="ECO:0000313" key="3">
    <source>
        <dbReference type="Proteomes" id="UP000250321"/>
    </source>
</evidence>
<dbReference type="EMBL" id="PJQY01000026">
    <property type="protein sequence ID" value="PQQ20794.1"/>
    <property type="molecule type" value="Genomic_DNA"/>
</dbReference>
<evidence type="ECO:0000313" key="2">
    <source>
        <dbReference type="EMBL" id="PQQ20794.1"/>
    </source>
</evidence>